<dbReference type="AlphaFoldDB" id="X1LZL4"/>
<dbReference type="Gene3D" id="3.40.710.10">
    <property type="entry name" value="DD-peptidase/beta-lactamase superfamily"/>
    <property type="match status" value="1"/>
</dbReference>
<comment type="caution">
    <text evidence="2">The sequence shown here is derived from an EMBL/GenBank/DDBJ whole genome shotgun (WGS) entry which is preliminary data.</text>
</comment>
<proteinExistence type="predicted"/>
<dbReference type="InterPro" id="IPR050491">
    <property type="entry name" value="AmpC-like"/>
</dbReference>
<feature type="domain" description="Beta-lactamase-related" evidence="1">
    <location>
        <begin position="32"/>
        <end position="276"/>
    </location>
</feature>
<dbReference type="PANTHER" id="PTHR46825">
    <property type="entry name" value="D-ALANYL-D-ALANINE-CARBOXYPEPTIDASE/ENDOPEPTIDASE AMPH"/>
    <property type="match status" value="1"/>
</dbReference>
<dbReference type="SUPFAM" id="SSF56601">
    <property type="entry name" value="beta-lactamase/transpeptidase-like"/>
    <property type="match status" value="1"/>
</dbReference>
<dbReference type="InterPro" id="IPR001466">
    <property type="entry name" value="Beta-lactam-related"/>
</dbReference>
<evidence type="ECO:0000313" key="2">
    <source>
        <dbReference type="EMBL" id="GAH99548.1"/>
    </source>
</evidence>
<dbReference type="InterPro" id="IPR012338">
    <property type="entry name" value="Beta-lactam/transpept-like"/>
</dbReference>
<evidence type="ECO:0000259" key="1">
    <source>
        <dbReference type="Pfam" id="PF00144"/>
    </source>
</evidence>
<reference evidence="2" key="1">
    <citation type="journal article" date="2014" name="Front. Microbiol.">
        <title>High frequency of phylogenetically diverse reductive dehalogenase-homologous genes in deep subseafloor sedimentary metagenomes.</title>
        <authorList>
            <person name="Kawai M."/>
            <person name="Futagami T."/>
            <person name="Toyoda A."/>
            <person name="Takaki Y."/>
            <person name="Nishi S."/>
            <person name="Hori S."/>
            <person name="Arai W."/>
            <person name="Tsubouchi T."/>
            <person name="Morono Y."/>
            <person name="Uchiyama I."/>
            <person name="Ito T."/>
            <person name="Fujiyama A."/>
            <person name="Inagaki F."/>
            <person name="Takami H."/>
        </authorList>
    </citation>
    <scope>NUCLEOTIDE SEQUENCE</scope>
    <source>
        <strain evidence="2">Expedition CK06-06</strain>
    </source>
</reference>
<protein>
    <recommendedName>
        <fullName evidence="1">Beta-lactamase-related domain-containing protein</fullName>
    </recommendedName>
</protein>
<feature type="non-terminal residue" evidence="2">
    <location>
        <position position="276"/>
    </location>
</feature>
<accession>X1LZL4</accession>
<dbReference type="Pfam" id="PF00144">
    <property type="entry name" value="Beta-lactamase"/>
    <property type="match status" value="1"/>
</dbReference>
<dbReference type="EMBL" id="BARV01003107">
    <property type="protein sequence ID" value="GAH99548.1"/>
    <property type="molecule type" value="Genomic_DNA"/>
</dbReference>
<dbReference type="PANTHER" id="PTHR46825:SF15">
    <property type="entry name" value="BETA-LACTAMASE-RELATED DOMAIN-CONTAINING PROTEIN"/>
    <property type="match status" value="1"/>
</dbReference>
<name>X1LZL4_9ZZZZ</name>
<gene>
    <name evidence="2" type="ORF">S06H3_07615</name>
</gene>
<organism evidence="2">
    <name type="scientific">marine sediment metagenome</name>
    <dbReference type="NCBI Taxonomy" id="412755"/>
    <lineage>
        <taxon>unclassified sequences</taxon>
        <taxon>metagenomes</taxon>
        <taxon>ecological metagenomes</taxon>
    </lineage>
</organism>
<sequence length="276" mass="31871">MKRKALSLVLFITLCLVVSPSIAEEKFEPNDLRNFIETEMKNWNVPAVAVLIVKNDQVIFSEGFGYRDVEKKLKVTPNTLFPIASVSKSFTALALGMLVDEKKLDFDQPVRNYLPTFRMYDDYLTGHITPRDMLSHRSGLPRHGLVWYNAGLTGEETTKRIRYLQPSYGLRERFQYNNLMYQASGCLVRKLSGRTWEEFVKERIFLPLGMKSSNFSIEELQKYPDYALPYSMDIDRVKKFPEKLSDIDIKRIPFLEMTANAPAGGINSNLKDMAEW</sequence>